<proteinExistence type="predicted"/>
<sequence length="160" mass="16037">MFWLILVVMVLVVGAAALVALGSGGSLPDAERDRLAARLPLDRPLGRADVDSLRFPMALRGYRMDEVDDVLDRLGAELMHRDVRVSELEAALGAALAAGGPAGGGPGTAEFEALRMRFATPGSPAEPPQEAIPGVDVAAGGAGGAGGSTAAPEAGAGGLL</sequence>
<reference evidence="2 3" key="1">
    <citation type="submission" date="2024-09" db="EMBL/GenBank/DDBJ databases">
        <authorList>
            <person name="Lee S.D."/>
        </authorList>
    </citation>
    <scope>NUCLEOTIDE SEQUENCE [LARGE SCALE GENOMIC DNA]</scope>
    <source>
        <strain evidence="2 3">N8-3</strain>
    </source>
</reference>
<evidence type="ECO:0000313" key="3">
    <source>
        <dbReference type="Proteomes" id="UP001592531"/>
    </source>
</evidence>
<dbReference type="Gene3D" id="6.10.250.660">
    <property type="match status" value="1"/>
</dbReference>
<keyword evidence="3" id="KW-1185">Reference proteome</keyword>
<dbReference type="RefSeq" id="WP_380535512.1">
    <property type="nucleotide sequence ID" value="NZ_JBHFAB010000007.1"/>
</dbReference>
<accession>A0ABV6VUF5</accession>
<dbReference type="InterPro" id="IPR019933">
    <property type="entry name" value="DivIVA_domain"/>
</dbReference>
<gene>
    <name evidence="2" type="ORF">ACEZDE_12265</name>
</gene>
<protein>
    <submittedName>
        <fullName evidence="2">DivIVA domain-containing protein</fullName>
    </submittedName>
</protein>
<comment type="caution">
    <text evidence="2">The sequence shown here is derived from an EMBL/GenBank/DDBJ whole genome shotgun (WGS) entry which is preliminary data.</text>
</comment>
<name>A0ABV6VUF5_9ACTN</name>
<dbReference type="NCBIfam" id="TIGR03544">
    <property type="entry name" value="DivI1A_domain"/>
    <property type="match status" value="1"/>
</dbReference>
<feature type="region of interest" description="Disordered" evidence="1">
    <location>
        <begin position="119"/>
        <end position="160"/>
    </location>
</feature>
<dbReference type="EMBL" id="JBHFAB010000007">
    <property type="protein sequence ID" value="MFC1417420.1"/>
    <property type="molecule type" value="Genomic_DNA"/>
</dbReference>
<organism evidence="2 3">
    <name type="scientific">Streptacidiphilus cavernicola</name>
    <dbReference type="NCBI Taxonomy" id="3342716"/>
    <lineage>
        <taxon>Bacteria</taxon>
        <taxon>Bacillati</taxon>
        <taxon>Actinomycetota</taxon>
        <taxon>Actinomycetes</taxon>
        <taxon>Kitasatosporales</taxon>
        <taxon>Streptomycetaceae</taxon>
        <taxon>Streptacidiphilus</taxon>
    </lineage>
</organism>
<evidence type="ECO:0000313" key="2">
    <source>
        <dbReference type="EMBL" id="MFC1417420.1"/>
    </source>
</evidence>
<dbReference type="Proteomes" id="UP001592531">
    <property type="component" value="Unassembled WGS sequence"/>
</dbReference>
<evidence type="ECO:0000256" key="1">
    <source>
        <dbReference type="SAM" id="MobiDB-lite"/>
    </source>
</evidence>